<evidence type="ECO:0008006" key="3">
    <source>
        <dbReference type="Google" id="ProtNLM"/>
    </source>
</evidence>
<dbReference type="EMBL" id="JARJCM010000435">
    <property type="protein sequence ID" value="KAJ7017087.1"/>
    <property type="molecule type" value="Genomic_DNA"/>
</dbReference>
<accession>A0AAD6RXZ6</accession>
<comment type="caution">
    <text evidence="1">The sequence shown here is derived from an EMBL/GenBank/DDBJ whole genome shotgun (WGS) entry which is preliminary data.</text>
</comment>
<keyword evidence="2" id="KW-1185">Reference proteome</keyword>
<protein>
    <recommendedName>
        <fullName evidence="3">Protein kinase domain-containing protein</fullName>
    </recommendedName>
</protein>
<reference evidence="1" key="1">
    <citation type="submission" date="2023-03" db="EMBL/GenBank/DDBJ databases">
        <title>Massive genome expansion in bonnet fungi (Mycena s.s.) driven by repeated elements and novel gene families across ecological guilds.</title>
        <authorList>
            <consortium name="Lawrence Berkeley National Laboratory"/>
            <person name="Harder C.B."/>
            <person name="Miyauchi S."/>
            <person name="Viragh M."/>
            <person name="Kuo A."/>
            <person name="Thoen E."/>
            <person name="Andreopoulos B."/>
            <person name="Lu D."/>
            <person name="Skrede I."/>
            <person name="Drula E."/>
            <person name="Henrissat B."/>
            <person name="Morin E."/>
            <person name="Kohler A."/>
            <person name="Barry K."/>
            <person name="LaButti K."/>
            <person name="Morin E."/>
            <person name="Salamov A."/>
            <person name="Lipzen A."/>
            <person name="Mereny Z."/>
            <person name="Hegedus B."/>
            <person name="Baldrian P."/>
            <person name="Stursova M."/>
            <person name="Weitz H."/>
            <person name="Taylor A."/>
            <person name="Grigoriev I.V."/>
            <person name="Nagy L.G."/>
            <person name="Martin F."/>
            <person name="Kauserud H."/>
        </authorList>
    </citation>
    <scope>NUCLEOTIDE SEQUENCE</scope>
    <source>
        <strain evidence="1">CBHHK200</strain>
    </source>
</reference>
<organism evidence="1 2">
    <name type="scientific">Mycena alexandri</name>
    <dbReference type="NCBI Taxonomy" id="1745969"/>
    <lineage>
        <taxon>Eukaryota</taxon>
        <taxon>Fungi</taxon>
        <taxon>Dikarya</taxon>
        <taxon>Basidiomycota</taxon>
        <taxon>Agaricomycotina</taxon>
        <taxon>Agaricomycetes</taxon>
        <taxon>Agaricomycetidae</taxon>
        <taxon>Agaricales</taxon>
        <taxon>Marasmiineae</taxon>
        <taxon>Mycenaceae</taxon>
        <taxon>Mycena</taxon>
    </lineage>
</organism>
<proteinExistence type="predicted"/>
<sequence length="481" mass="53860">MPVPAVPSDIRMIPMGDIDLQQLLQVNKGSGTISWRGERRCARRVYSAKVDGRTSNMTVVVYQGDKAEEEWRRDIALYMALRHPNILQLWGGASAGNVHATVFHGDLVPFKQFAARYDHSLIMAAYTHAYYMAEWETREDLISLPSLKLEVAFSSDFTLWVRASTGRLSVDFEPPDSDSEVSLWDLRRILPNMTAPNTLVEAGHKALAIDSLTLELYHRVCESVARDRGNSISPGATVSLGGVISGSSLDEYGNCVVVACLAAKSLCLNPLFAGWRRQEGEVGEDGWTRYEAEDVSGTEIHCFTRYYDGLAWLSQANHVFHRRQITFNLDNYVFVHTVAFGLTIPTIKEGMPPGYLFLCPEKSFETGPWSFKWPDCPAYWSLDPSGAERLSVEDAASLGFPPLQLSTMVEGQSWDDSVYTGLNQFHRDKGFDPESQDVARHLGEPLYQVSSERDPLFAYGQSSLAPILWLKNESQSTMRIH</sequence>
<evidence type="ECO:0000313" key="1">
    <source>
        <dbReference type="EMBL" id="KAJ7017087.1"/>
    </source>
</evidence>
<evidence type="ECO:0000313" key="2">
    <source>
        <dbReference type="Proteomes" id="UP001218188"/>
    </source>
</evidence>
<gene>
    <name evidence="1" type="ORF">C8F04DRAFT_480958</name>
</gene>
<name>A0AAD6RXZ6_9AGAR</name>
<dbReference type="Proteomes" id="UP001218188">
    <property type="component" value="Unassembled WGS sequence"/>
</dbReference>
<dbReference type="AlphaFoldDB" id="A0AAD6RXZ6"/>